<keyword evidence="2" id="KW-1185">Reference proteome</keyword>
<evidence type="ECO:0000313" key="2">
    <source>
        <dbReference type="Proteomes" id="UP000324222"/>
    </source>
</evidence>
<gene>
    <name evidence="1" type="ORF">E2C01_097272</name>
</gene>
<reference evidence="1 2" key="1">
    <citation type="submission" date="2019-05" db="EMBL/GenBank/DDBJ databases">
        <title>Another draft genome of Portunus trituberculatus and its Hox gene families provides insights of decapod evolution.</title>
        <authorList>
            <person name="Jeong J.-H."/>
            <person name="Song I."/>
            <person name="Kim S."/>
            <person name="Choi T."/>
            <person name="Kim D."/>
            <person name="Ryu S."/>
            <person name="Kim W."/>
        </authorList>
    </citation>
    <scope>NUCLEOTIDE SEQUENCE [LARGE SCALE GENOMIC DNA]</scope>
    <source>
        <tissue evidence="1">Muscle</tissue>
    </source>
</reference>
<comment type="caution">
    <text evidence="1">The sequence shown here is derived from an EMBL/GenBank/DDBJ whole genome shotgun (WGS) entry which is preliminary data.</text>
</comment>
<accession>A0A5B7JUR5</accession>
<protein>
    <submittedName>
        <fullName evidence="1">Uncharacterized protein</fullName>
    </submittedName>
</protein>
<organism evidence="1 2">
    <name type="scientific">Portunus trituberculatus</name>
    <name type="common">Swimming crab</name>
    <name type="synonym">Neptunus trituberculatus</name>
    <dbReference type="NCBI Taxonomy" id="210409"/>
    <lineage>
        <taxon>Eukaryota</taxon>
        <taxon>Metazoa</taxon>
        <taxon>Ecdysozoa</taxon>
        <taxon>Arthropoda</taxon>
        <taxon>Crustacea</taxon>
        <taxon>Multicrustacea</taxon>
        <taxon>Malacostraca</taxon>
        <taxon>Eumalacostraca</taxon>
        <taxon>Eucarida</taxon>
        <taxon>Decapoda</taxon>
        <taxon>Pleocyemata</taxon>
        <taxon>Brachyura</taxon>
        <taxon>Eubrachyura</taxon>
        <taxon>Portunoidea</taxon>
        <taxon>Portunidae</taxon>
        <taxon>Portuninae</taxon>
        <taxon>Portunus</taxon>
    </lineage>
</organism>
<name>A0A5B7JUR5_PORTR</name>
<dbReference type="Proteomes" id="UP000324222">
    <property type="component" value="Unassembled WGS sequence"/>
</dbReference>
<proteinExistence type="predicted"/>
<dbReference type="EMBL" id="VSRR010128356">
    <property type="protein sequence ID" value="MPD01732.1"/>
    <property type="molecule type" value="Genomic_DNA"/>
</dbReference>
<evidence type="ECO:0000313" key="1">
    <source>
        <dbReference type="EMBL" id="MPD01732.1"/>
    </source>
</evidence>
<dbReference type="AlphaFoldDB" id="A0A5B7JUR5"/>
<sequence length="37" mass="3817">MAALARAARVAREARVTQIGAAVVETAAEMAEGCWVS</sequence>